<keyword evidence="3" id="KW-1185">Reference proteome</keyword>
<dbReference type="Pfam" id="PF04385">
    <property type="entry name" value="FAINT"/>
    <property type="match status" value="2"/>
</dbReference>
<feature type="compositionally biased region" description="Polar residues" evidence="1">
    <location>
        <begin position="532"/>
        <end position="549"/>
    </location>
</feature>
<dbReference type="InterPro" id="IPR007480">
    <property type="entry name" value="DUF529"/>
</dbReference>
<gene>
    <name evidence="2" type="ordered locus">TP01_0540</name>
</gene>
<dbReference type="eggNOG" id="ENOG502S14T">
    <property type="taxonomic scope" value="Eukaryota"/>
</dbReference>
<reference evidence="2 3" key="1">
    <citation type="journal article" date="2005" name="Science">
        <title>Genome sequence of Theileria parva, a bovine pathogen that transforms lymphocytes.</title>
        <authorList>
            <person name="Gardner M.J."/>
            <person name="Bishop R."/>
            <person name="Shah T."/>
            <person name="de Villiers E.P."/>
            <person name="Carlton J.M."/>
            <person name="Hall N."/>
            <person name="Ren Q."/>
            <person name="Paulsen I.T."/>
            <person name="Pain A."/>
            <person name="Berriman M."/>
            <person name="Wilson R.J.M."/>
            <person name="Sato S."/>
            <person name="Ralph S.A."/>
            <person name="Mann D.J."/>
            <person name="Xiong Z."/>
            <person name="Shallom S.J."/>
            <person name="Weidman J."/>
            <person name="Jiang L."/>
            <person name="Lynn J."/>
            <person name="Weaver B."/>
            <person name="Shoaibi A."/>
            <person name="Domingo A.R."/>
            <person name="Wasawo D."/>
            <person name="Crabtree J."/>
            <person name="Wortman J.R."/>
            <person name="Haas B."/>
            <person name="Angiuoli S.V."/>
            <person name="Creasy T.H."/>
            <person name="Lu C."/>
            <person name="Suh B."/>
            <person name="Silva J.C."/>
            <person name="Utterback T.R."/>
            <person name="Feldblyum T.V."/>
            <person name="Pertea M."/>
            <person name="Allen J."/>
            <person name="Nierman W.C."/>
            <person name="Taracha E.L.N."/>
            <person name="Salzberg S.L."/>
            <person name="White O.R."/>
            <person name="Fitzhugh H.A."/>
            <person name="Morzaria S."/>
            <person name="Venter J.C."/>
            <person name="Fraser C.M."/>
            <person name="Nene V."/>
        </authorList>
    </citation>
    <scope>NUCLEOTIDE SEQUENCE [LARGE SCALE GENOMIC DNA]</scope>
    <source>
        <strain evidence="2 3">Muguga</strain>
    </source>
</reference>
<dbReference type="InParanoid" id="Q4N8D1"/>
<sequence length="549" mass="62293">MYPENISIFTEKTGDSVTLVQNDTSMYKVYDHGGIFLYLFSDGVKCVEIKYCDHTVHDAKSVGQYPNRFIFDSKSLTFEFDFENKSTTYRLSDSEFSASGDSKKLEKIEYEVPGWIRRQSNYKFGSKLSLSDLSILTSDNRDGSGAKRINVKKSMLSSKKWLSGFFYPVTKPYLELRYKDNVFKSTEYPYRGNPKILLFNTDDNNISVFFDSKFKVSFNYLDLSDEETVFKAKRKPTDPDPDSSGETESDSDTNSDSESNSESEGETVPVAEIVVTPPKTTVTTPESQPQTVYSPTPKVSTSGPKRSHTKSSSVSTESNFNPESKAISKQAKTKAPVITIPSEPTDLKSSTTLAIVDIEKKHNTNEFNYYRNDNFKTYVPKSGYGFSKVTEGSSVIWESGDVFATFVTTKRKKFLVILLQSGDILLFHKNNAEQPWEDITADRFDLKKLKFFGENDTEITSSHYTVTLVKTIVEFKFEDGVNCKKIKYGDDNIWNHMDDTEFPSIKMFQFGLVSNDLYVQNSSNDWKKLNYKGQNTPPETESDTVTPSE</sequence>
<organism evidence="2 3">
    <name type="scientific">Theileria parva</name>
    <name type="common">East coast fever infection agent</name>
    <dbReference type="NCBI Taxonomy" id="5875"/>
    <lineage>
        <taxon>Eukaryota</taxon>
        <taxon>Sar</taxon>
        <taxon>Alveolata</taxon>
        <taxon>Apicomplexa</taxon>
        <taxon>Aconoidasida</taxon>
        <taxon>Piroplasmida</taxon>
        <taxon>Theileriidae</taxon>
        <taxon>Theileria</taxon>
    </lineage>
</organism>
<feature type="compositionally biased region" description="Polar residues" evidence="1">
    <location>
        <begin position="286"/>
        <end position="304"/>
    </location>
</feature>
<dbReference type="VEuPathDB" id="PiroplasmaDB:TpMuguga_01g00540"/>
<evidence type="ECO:0000313" key="2">
    <source>
        <dbReference type="EMBL" id="EAN33777.1"/>
    </source>
</evidence>
<name>Q4N8D1_THEPA</name>
<feature type="region of interest" description="Disordered" evidence="1">
    <location>
        <begin position="529"/>
        <end position="549"/>
    </location>
</feature>
<protein>
    <submittedName>
        <fullName evidence="2">Uncharacterized protein</fullName>
    </submittedName>
</protein>
<dbReference type="EMBL" id="AAGK01000001">
    <property type="protein sequence ID" value="EAN33777.1"/>
    <property type="molecule type" value="Genomic_DNA"/>
</dbReference>
<dbReference type="KEGG" id="tpv:TP01_0540"/>
<dbReference type="GeneID" id="3502496"/>
<accession>Q4N8D1</accession>
<feature type="compositionally biased region" description="Acidic residues" evidence="1">
    <location>
        <begin position="239"/>
        <end position="265"/>
    </location>
</feature>
<feature type="region of interest" description="Disordered" evidence="1">
    <location>
        <begin position="231"/>
        <end position="336"/>
    </location>
</feature>
<evidence type="ECO:0000313" key="3">
    <source>
        <dbReference type="Proteomes" id="UP000001949"/>
    </source>
</evidence>
<dbReference type="Proteomes" id="UP000001949">
    <property type="component" value="Unassembled WGS sequence"/>
</dbReference>
<proteinExistence type="predicted"/>
<dbReference type="RefSeq" id="XP_766060.1">
    <property type="nucleotide sequence ID" value="XM_760967.1"/>
</dbReference>
<dbReference type="AlphaFoldDB" id="Q4N8D1"/>
<dbReference type="STRING" id="5875.Q4N8D1"/>
<evidence type="ECO:0000256" key="1">
    <source>
        <dbReference type="SAM" id="MobiDB-lite"/>
    </source>
</evidence>
<comment type="caution">
    <text evidence="2">The sequence shown here is derived from an EMBL/GenBank/DDBJ whole genome shotgun (WGS) entry which is preliminary data.</text>
</comment>
<feature type="compositionally biased region" description="Low complexity" evidence="1">
    <location>
        <begin position="274"/>
        <end position="285"/>
    </location>
</feature>